<feature type="region of interest" description="Disordered" evidence="1">
    <location>
        <begin position="238"/>
        <end position="264"/>
    </location>
</feature>
<reference evidence="2 3" key="1">
    <citation type="submission" date="2019-03" db="EMBL/GenBank/DDBJ databases">
        <title>Single cell metagenomics reveals metabolic interactions within the superorganism composed of flagellate Streblomastix strix and complex community of Bacteroidetes bacteria on its surface.</title>
        <authorList>
            <person name="Treitli S.C."/>
            <person name="Kolisko M."/>
            <person name="Husnik F."/>
            <person name="Keeling P."/>
            <person name="Hampl V."/>
        </authorList>
    </citation>
    <scope>NUCLEOTIDE SEQUENCE [LARGE SCALE GENOMIC DNA]</scope>
    <source>
        <strain evidence="2">ST1C</strain>
    </source>
</reference>
<sequence length="536" mass="60503">MEKSTYRPDKTTQFGTVTCFDVSTIIPRLIQDLESDNNNLHAPALRQLLQIILDNGENKDLTSKYKLMILLNKFVGNVEKNEEFVLSTTIQHVIGIRNGSDNKMILAGAAIDSIILSLFSSDEKTSKSGSKALCELIGENKITRNSLITTGFIMKVQHAFTHSSQFSSSLQTERITPNHVKSGLLDVLLRLVETVDDLQPIVILSSILSEIKNNGEKEIQKKSVNILGLLTSKGIKDSYSDSKEKDEKIQQLEESNRNKDEENNALNTENLKLLKEIEKIKLEYPQVIPHEFNIVNSLTGLGPDILTDLLSEMQHIEDVIQLVGVNKKTLNLKIHPRFIQILEYISRDKDYPIAIHNPDPTDIKLSEVDGGMKRISKKQKNHNTFSLRQVLEKGIWQLETEFNNSQNAWAAIGIVRDSYIIPANATPGYQPHTQNMAVFIGKGWSVPQILYKGSQILGMSGFGDNQILRLEFDSEKGTLFLFVDNIQQELHISGIREKVRFIIYMYYAGSQCTIHSLKKLYAPTSSHIPDEIAVEW</sequence>
<organism evidence="2 3">
    <name type="scientific">Streblomastix strix</name>
    <dbReference type="NCBI Taxonomy" id="222440"/>
    <lineage>
        <taxon>Eukaryota</taxon>
        <taxon>Metamonada</taxon>
        <taxon>Preaxostyla</taxon>
        <taxon>Oxymonadida</taxon>
        <taxon>Streblomastigidae</taxon>
        <taxon>Streblomastix</taxon>
    </lineage>
</organism>
<dbReference type="Proteomes" id="UP000324800">
    <property type="component" value="Unassembled WGS sequence"/>
</dbReference>
<dbReference type="InterPro" id="IPR011989">
    <property type="entry name" value="ARM-like"/>
</dbReference>
<proteinExistence type="predicted"/>
<dbReference type="SUPFAM" id="SSF48371">
    <property type="entry name" value="ARM repeat"/>
    <property type="match status" value="1"/>
</dbReference>
<gene>
    <name evidence="2" type="ORF">EZS28_002227</name>
</gene>
<protein>
    <recommendedName>
        <fullName evidence="4">SPRY domain-containing protein</fullName>
    </recommendedName>
</protein>
<comment type="caution">
    <text evidence="2">The sequence shown here is derived from an EMBL/GenBank/DDBJ whole genome shotgun (WGS) entry which is preliminary data.</text>
</comment>
<dbReference type="AlphaFoldDB" id="A0A5J4X4L6"/>
<evidence type="ECO:0000313" key="2">
    <source>
        <dbReference type="EMBL" id="KAA6402247.1"/>
    </source>
</evidence>
<dbReference type="OrthoDB" id="195736at2759"/>
<feature type="compositionally biased region" description="Basic and acidic residues" evidence="1">
    <location>
        <begin position="238"/>
        <end position="262"/>
    </location>
</feature>
<evidence type="ECO:0000256" key="1">
    <source>
        <dbReference type="SAM" id="MobiDB-lite"/>
    </source>
</evidence>
<accession>A0A5J4X4L6</accession>
<evidence type="ECO:0000313" key="3">
    <source>
        <dbReference type="Proteomes" id="UP000324800"/>
    </source>
</evidence>
<dbReference type="InterPro" id="IPR016024">
    <property type="entry name" value="ARM-type_fold"/>
</dbReference>
<dbReference type="Gene3D" id="1.25.10.10">
    <property type="entry name" value="Leucine-rich Repeat Variant"/>
    <property type="match status" value="1"/>
</dbReference>
<name>A0A5J4X4L6_9EUKA</name>
<dbReference type="EMBL" id="SNRW01000263">
    <property type="protein sequence ID" value="KAA6402247.1"/>
    <property type="molecule type" value="Genomic_DNA"/>
</dbReference>
<evidence type="ECO:0008006" key="4">
    <source>
        <dbReference type="Google" id="ProtNLM"/>
    </source>
</evidence>